<dbReference type="GO" id="GO:1990189">
    <property type="term" value="F:protein N-terminal-serine acetyltransferase activity"/>
    <property type="evidence" value="ECO:0007669"/>
    <property type="project" value="TreeGrafter"/>
</dbReference>
<reference evidence="3" key="1">
    <citation type="submission" date="2023-06" db="EMBL/GenBank/DDBJ databases">
        <title>Draft genome of Marssonina rosae.</title>
        <authorList>
            <person name="Cheng Q."/>
        </authorList>
    </citation>
    <scope>NUCLEOTIDE SEQUENCE</scope>
    <source>
        <strain evidence="3">R4</strain>
    </source>
</reference>
<comment type="caution">
    <text evidence="3">The sequence shown here is derived from an EMBL/GenBank/DDBJ whole genome shotgun (WGS) entry which is preliminary data.</text>
</comment>
<accession>A0AAD9SW66</accession>
<dbReference type="InterPro" id="IPR051908">
    <property type="entry name" value="Ribosomal_N-acetyltransferase"/>
</dbReference>
<protein>
    <recommendedName>
        <fullName evidence="2">N-acetyltransferase domain-containing protein</fullName>
    </recommendedName>
</protein>
<gene>
    <name evidence="3" type="ORF">QTJ16_006746</name>
</gene>
<dbReference type="InterPro" id="IPR000182">
    <property type="entry name" value="GNAT_dom"/>
</dbReference>
<dbReference type="PANTHER" id="PTHR43441">
    <property type="entry name" value="RIBOSOMAL-PROTEIN-SERINE ACETYLTRANSFERASE"/>
    <property type="match status" value="1"/>
</dbReference>
<name>A0AAD9SW66_9HELO</name>
<dbReference type="Pfam" id="PF13302">
    <property type="entry name" value="Acetyltransf_3"/>
    <property type="match status" value="1"/>
</dbReference>
<keyword evidence="4" id="KW-1185">Reference proteome</keyword>
<dbReference type="PANTHER" id="PTHR43441:SF2">
    <property type="entry name" value="FAMILY ACETYLTRANSFERASE, PUTATIVE (AFU_ORTHOLOGUE AFUA_7G00850)-RELATED"/>
    <property type="match status" value="1"/>
</dbReference>
<evidence type="ECO:0000259" key="2">
    <source>
        <dbReference type="Pfam" id="PF13302"/>
    </source>
</evidence>
<dbReference type="Proteomes" id="UP001285354">
    <property type="component" value="Unassembled WGS sequence"/>
</dbReference>
<organism evidence="3 4">
    <name type="scientific">Diplocarpon rosae</name>
    <dbReference type="NCBI Taxonomy" id="946125"/>
    <lineage>
        <taxon>Eukaryota</taxon>
        <taxon>Fungi</taxon>
        <taxon>Dikarya</taxon>
        <taxon>Ascomycota</taxon>
        <taxon>Pezizomycotina</taxon>
        <taxon>Leotiomycetes</taxon>
        <taxon>Helotiales</taxon>
        <taxon>Drepanopezizaceae</taxon>
        <taxon>Diplocarpon</taxon>
    </lineage>
</organism>
<feature type="domain" description="N-acetyltransferase" evidence="2">
    <location>
        <begin position="82"/>
        <end position="171"/>
    </location>
</feature>
<dbReference type="Gene3D" id="3.40.630.30">
    <property type="match status" value="1"/>
</dbReference>
<dbReference type="SUPFAM" id="SSF55729">
    <property type="entry name" value="Acyl-CoA N-acyltransferases (Nat)"/>
    <property type="match status" value="1"/>
</dbReference>
<dbReference type="InterPro" id="IPR016181">
    <property type="entry name" value="Acyl_CoA_acyltransferase"/>
</dbReference>
<dbReference type="GO" id="GO:0008999">
    <property type="term" value="F:protein-N-terminal-alanine acetyltransferase activity"/>
    <property type="evidence" value="ECO:0007669"/>
    <property type="project" value="TreeGrafter"/>
</dbReference>
<evidence type="ECO:0000256" key="1">
    <source>
        <dbReference type="SAM" id="MobiDB-lite"/>
    </source>
</evidence>
<proteinExistence type="predicted"/>
<sequence>MSDRKPKGSIVTDPPAALPDPTRSFSGQNSISLTPLKPCHVQGLFSSLGGPENESLYTYLSSEPIGDVEAMTTLVDFLIASPVFFPYAIISSSNGIPVGIICYMNPVPSSFCIELGHVLFGRSLQQTPASTECNYLLMKYAFEELGYHRLEWNAKNFNEPSKRAAVRLGFTFEGCFRKHMVIKGRRRDTAWFSCLDEEWMQAVGRALEEWLDEGNFDKEGRQKRKLEEIRGSIRIGEV</sequence>
<evidence type="ECO:0000313" key="3">
    <source>
        <dbReference type="EMBL" id="KAK2624112.1"/>
    </source>
</evidence>
<evidence type="ECO:0000313" key="4">
    <source>
        <dbReference type="Proteomes" id="UP001285354"/>
    </source>
</evidence>
<feature type="region of interest" description="Disordered" evidence="1">
    <location>
        <begin position="1"/>
        <end position="24"/>
    </location>
</feature>
<dbReference type="EMBL" id="JAUBYV010000011">
    <property type="protein sequence ID" value="KAK2624112.1"/>
    <property type="molecule type" value="Genomic_DNA"/>
</dbReference>
<dbReference type="AlphaFoldDB" id="A0AAD9SW66"/>